<dbReference type="Proteomes" id="UP000298327">
    <property type="component" value="Unassembled WGS sequence"/>
</dbReference>
<sequence length="133" mass="14309">MSSLGWASSWAEGSPDHRLHLRLVQHPAVSPPDRHAHVCVHHSRVTRLARSGGAGPRGALATLSQYMLSSAATFSFFLAIGSVIRNDAVLSPQLEAARMQFGPAIVHGRADGASLIRARWAAERKKQARAARS</sequence>
<dbReference type="SMART" id="SM01378">
    <property type="entry name" value="Romo1"/>
    <property type="match status" value="1"/>
</dbReference>
<dbReference type="STRING" id="205917.A0A4Y9ZBP1"/>
<accession>A0A4Y9ZBP1</accession>
<proteinExistence type="predicted"/>
<evidence type="ECO:0000313" key="2">
    <source>
        <dbReference type="Proteomes" id="UP000298327"/>
    </source>
</evidence>
<gene>
    <name evidence="1" type="ORF">EVG20_g761</name>
</gene>
<reference evidence="1 2" key="1">
    <citation type="submission" date="2019-02" db="EMBL/GenBank/DDBJ databases">
        <title>Genome sequencing of the rare red list fungi Dentipellis fragilis.</title>
        <authorList>
            <person name="Buettner E."/>
            <person name="Kellner H."/>
        </authorList>
    </citation>
    <scope>NUCLEOTIDE SEQUENCE [LARGE SCALE GENOMIC DNA]</scope>
    <source>
        <strain evidence="1 2">DSM 105465</strain>
    </source>
</reference>
<evidence type="ECO:0000313" key="1">
    <source>
        <dbReference type="EMBL" id="TFY72256.1"/>
    </source>
</evidence>
<dbReference type="EMBL" id="SEOQ01000020">
    <property type="protein sequence ID" value="TFY72256.1"/>
    <property type="molecule type" value="Genomic_DNA"/>
</dbReference>
<keyword evidence="2" id="KW-1185">Reference proteome</keyword>
<comment type="caution">
    <text evidence="1">The sequence shown here is derived from an EMBL/GenBank/DDBJ whole genome shotgun (WGS) entry which is preliminary data.</text>
</comment>
<protein>
    <submittedName>
        <fullName evidence="1">Uncharacterized protein</fullName>
    </submittedName>
</protein>
<organism evidence="1 2">
    <name type="scientific">Dentipellis fragilis</name>
    <dbReference type="NCBI Taxonomy" id="205917"/>
    <lineage>
        <taxon>Eukaryota</taxon>
        <taxon>Fungi</taxon>
        <taxon>Dikarya</taxon>
        <taxon>Basidiomycota</taxon>
        <taxon>Agaricomycotina</taxon>
        <taxon>Agaricomycetes</taxon>
        <taxon>Russulales</taxon>
        <taxon>Hericiaceae</taxon>
        <taxon>Dentipellis</taxon>
    </lineage>
</organism>
<dbReference type="Pfam" id="PF10247">
    <property type="entry name" value="Romo1"/>
    <property type="match status" value="1"/>
</dbReference>
<name>A0A4Y9ZBP1_9AGAM</name>
<dbReference type="AlphaFoldDB" id="A0A4Y9ZBP1"/>
<dbReference type="InterPro" id="IPR018450">
    <property type="entry name" value="Romo1/Mgr2"/>
</dbReference>
<dbReference type="OrthoDB" id="5409308at2759"/>